<evidence type="ECO:0000313" key="11">
    <source>
        <dbReference type="EMBL" id="VDK21142.1"/>
    </source>
</evidence>
<keyword evidence="6" id="KW-0679">Respiratory chain</keyword>
<evidence type="ECO:0000256" key="2">
    <source>
        <dbReference type="ARBA" id="ARBA00004443"/>
    </source>
</evidence>
<keyword evidence="9" id="KW-0496">Mitochondrion</keyword>
<name>A0A0R3VTF3_TAEAS</name>
<comment type="similarity">
    <text evidence="3">Belongs to the complex I NDUFA5 subunit family.</text>
</comment>
<evidence type="ECO:0000313" key="13">
    <source>
        <dbReference type="WBParaSite" id="TASK_0000051101-mRNA-1"/>
    </source>
</evidence>
<evidence type="ECO:0000256" key="3">
    <source>
        <dbReference type="ARBA" id="ARBA00010261"/>
    </source>
</evidence>
<keyword evidence="12" id="KW-1185">Reference proteome</keyword>
<dbReference type="STRING" id="60517.A0A0R3VTF3"/>
<accession>A0A0R3VTF3</accession>
<dbReference type="PANTHER" id="PTHR12653">
    <property type="entry name" value="NADH-UBIQUINONE OXIDOREDUCTASE 13 KD-B SUBUNIT"/>
    <property type="match status" value="1"/>
</dbReference>
<organism evidence="13">
    <name type="scientific">Taenia asiatica</name>
    <name type="common">Asian tapeworm</name>
    <dbReference type="NCBI Taxonomy" id="60517"/>
    <lineage>
        <taxon>Eukaryota</taxon>
        <taxon>Metazoa</taxon>
        <taxon>Spiralia</taxon>
        <taxon>Lophotrochozoa</taxon>
        <taxon>Platyhelminthes</taxon>
        <taxon>Cestoda</taxon>
        <taxon>Eucestoda</taxon>
        <taxon>Cyclophyllidea</taxon>
        <taxon>Taeniidae</taxon>
        <taxon>Taenia</taxon>
    </lineage>
</organism>
<comment type="subunit">
    <text evidence="4">Complex I is composed of 45 different subunits.</text>
</comment>
<keyword evidence="8" id="KW-0249">Electron transport</keyword>
<dbReference type="OrthoDB" id="286811at2759"/>
<comment type="function">
    <text evidence="1">Accessory subunit of the mitochondrial membrane respiratory chain NADH dehydrogenase (Complex I), that is believed not to be involved in catalysis. Complex I functions in the transfer of electrons from NADH to the respiratory chain. The immediate electron acceptor for the enzyme is believed to be ubiquinone.</text>
</comment>
<dbReference type="GO" id="GO:0022904">
    <property type="term" value="P:respiratory electron transport chain"/>
    <property type="evidence" value="ECO:0007669"/>
    <property type="project" value="InterPro"/>
</dbReference>
<comment type="subcellular location">
    <subcellularLocation>
        <location evidence="2">Mitochondrion inner membrane</location>
        <topology evidence="2">Peripheral membrane protein</topology>
        <orientation evidence="2">Matrix side</orientation>
    </subcellularLocation>
</comment>
<gene>
    <name evidence="11" type="ORF">TASK_LOCUS512</name>
</gene>
<sequence length="151" mass="17407">MNYLRFCSSKVMNSFLRLPMANAVHTSSEERNFFSSLIVFIQTTNLTGLAVAKAPHASLKAAYKRILNILKMMPETAAYRIHTEKLVNERLALVEKTPNISDLEKKIDCGQIEEVIIQAKNEYELAKNMLKWKPWEPLVQEAPANQWKWPM</sequence>
<evidence type="ECO:0000256" key="1">
    <source>
        <dbReference type="ARBA" id="ARBA00003195"/>
    </source>
</evidence>
<keyword evidence="5" id="KW-0813">Transport</keyword>
<keyword evidence="7" id="KW-0999">Mitochondrion inner membrane</keyword>
<dbReference type="Proteomes" id="UP000282613">
    <property type="component" value="Unassembled WGS sequence"/>
</dbReference>
<protein>
    <submittedName>
        <fullName evidence="13">NADH dehydrogenase [ubiquinone] 1 alpha subcomplex subunit 5</fullName>
    </submittedName>
</protein>
<evidence type="ECO:0000256" key="7">
    <source>
        <dbReference type="ARBA" id="ARBA00022792"/>
    </source>
</evidence>
<evidence type="ECO:0000256" key="4">
    <source>
        <dbReference type="ARBA" id="ARBA00011533"/>
    </source>
</evidence>
<dbReference type="PANTHER" id="PTHR12653:SF0">
    <property type="entry name" value="NADH DEHYDROGENASE [UBIQUINONE] 1 ALPHA SUBCOMPLEX SUBUNIT 5"/>
    <property type="match status" value="1"/>
</dbReference>
<keyword evidence="10" id="KW-0472">Membrane</keyword>
<dbReference type="AlphaFoldDB" id="A0A0R3VTF3"/>
<evidence type="ECO:0000313" key="12">
    <source>
        <dbReference type="Proteomes" id="UP000282613"/>
    </source>
</evidence>
<dbReference type="Pfam" id="PF04716">
    <property type="entry name" value="ETC_C1_NDUFA5"/>
    <property type="match status" value="1"/>
</dbReference>
<dbReference type="EMBL" id="UYRS01000066">
    <property type="protein sequence ID" value="VDK21142.1"/>
    <property type="molecule type" value="Genomic_DNA"/>
</dbReference>
<reference evidence="13" key="1">
    <citation type="submission" date="2017-02" db="UniProtKB">
        <authorList>
            <consortium name="WormBaseParasite"/>
        </authorList>
    </citation>
    <scope>IDENTIFICATION</scope>
</reference>
<dbReference type="GO" id="GO:0005743">
    <property type="term" value="C:mitochondrial inner membrane"/>
    <property type="evidence" value="ECO:0007669"/>
    <property type="project" value="UniProtKB-SubCell"/>
</dbReference>
<evidence type="ECO:0000256" key="6">
    <source>
        <dbReference type="ARBA" id="ARBA00022660"/>
    </source>
</evidence>
<proteinExistence type="inferred from homology"/>
<evidence type="ECO:0000256" key="9">
    <source>
        <dbReference type="ARBA" id="ARBA00023128"/>
    </source>
</evidence>
<dbReference type="InterPro" id="IPR006806">
    <property type="entry name" value="NDUFA5"/>
</dbReference>
<dbReference type="WBParaSite" id="TASK_0000051101-mRNA-1">
    <property type="protein sequence ID" value="TASK_0000051101-mRNA-1"/>
    <property type="gene ID" value="TASK_0000051101"/>
</dbReference>
<reference evidence="11 12" key="2">
    <citation type="submission" date="2018-11" db="EMBL/GenBank/DDBJ databases">
        <authorList>
            <consortium name="Pathogen Informatics"/>
        </authorList>
    </citation>
    <scope>NUCLEOTIDE SEQUENCE [LARGE SCALE GENOMIC DNA]</scope>
</reference>
<evidence type="ECO:0000256" key="10">
    <source>
        <dbReference type="ARBA" id="ARBA00023136"/>
    </source>
</evidence>
<evidence type="ECO:0000256" key="8">
    <source>
        <dbReference type="ARBA" id="ARBA00022982"/>
    </source>
</evidence>
<evidence type="ECO:0000256" key="5">
    <source>
        <dbReference type="ARBA" id="ARBA00022448"/>
    </source>
</evidence>